<dbReference type="SUPFAM" id="SSF48230">
    <property type="entry name" value="Chondroitin AC/alginate lyase"/>
    <property type="match status" value="1"/>
</dbReference>
<feature type="domain" description="Heparinase II/III-like C-terminal" evidence="6">
    <location>
        <begin position="361"/>
        <end position="523"/>
    </location>
</feature>
<evidence type="ECO:0000313" key="8">
    <source>
        <dbReference type="Proteomes" id="UP000316968"/>
    </source>
</evidence>
<feature type="compositionally biased region" description="Basic and acidic residues" evidence="5">
    <location>
        <begin position="837"/>
        <end position="850"/>
    </location>
</feature>
<feature type="compositionally biased region" description="Low complexity" evidence="5">
    <location>
        <begin position="776"/>
        <end position="790"/>
    </location>
</feature>
<evidence type="ECO:0000259" key="6">
    <source>
        <dbReference type="Pfam" id="PF07940"/>
    </source>
</evidence>
<organism evidence="7 8">
    <name type="scientific">Saccharibacillus brassicae</name>
    <dbReference type="NCBI Taxonomy" id="2583377"/>
    <lineage>
        <taxon>Bacteria</taxon>
        <taxon>Bacillati</taxon>
        <taxon>Bacillota</taxon>
        <taxon>Bacilli</taxon>
        <taxon>Bacillales</taxon>
        <taxon>Paenibacillaceae</taxon>
        <taxon>Saccharibacillus</taxon>
    </lineage>
</organism>
<feature type="region of interest" description="Disordered" evidence="5">
    <location>
        <begin position="612"/>
        <end position="653"/>
    </location>
</feature>
<dbReference type="GO" id="GO:0042597">
    <property type="term" value="C:periplasmic space"/>
    <property type="evidence" value="ECO:0007669"/>
    <property type="project" value="UniProtKB-SubCell"/>
</dbReference>
<evidence type="ECO:0000256" key="5">
    <source>
        <dbReference type="SAM" id="MobiDB-lite"/>
    </source>
</evidence>
<dbReference type="Pfam" id="PF07940">
    <property type="entry name" value="Hepar_II_III_C"/>
    <property type="match status" value="1"/>
</dbReference>
<dbReference type="InterPro" id="IPR012480">
    <property type="entry name" value="Hepar_II_III_C"/>
</dbReference>
<dbReference type="GO" id="GO:0016829">
    <property type="term" value="F:lyase activity"/>
    <property type="evidence" value="ECO:0007669"/>
    <property type="project" value="UniProtKB-KW"/>
</dbReference>
<dbReference type="Gene3D" id="2.70.98.70">
    <property type="match status" value="1"/>
</dbReference>
<protein>
    <recommendedName>
        <fullName evidence="6">Heparinase II/III-like C-terminal domain-containing protein</fullName>
    </recommendedName>
</protein>
<keyword evidence="3" id="KW-0574">Periplasm</keyword>
<comment type="subcellular location">
    <subcellularLocation>
        <location evidence="1">Periplasm</location>
    </subcellularLocation>
</comment>
<name>A0A4Y6V5I6_SACBS</name>
<keyword evidence="2" id="KW-0732">Signal</keyword>
<dbReference type="Proteomes" id="UP000316968">
    <property type="component" value="Chromosome"/>
</dbReference>
<feature type="region of interest" description="Disordered" evidence="5">
    <location>
        <begin position="815"/>
        <end position="850"/>
    </location>
</feature>
<reference evidence="7 8" key="1">
    <citation type="submission" date="2019-06" db="EMBL/GenBank/DDBJ databases">
        <title>Saccharibacillus brassicae sp. nov., an endophytic bacterium isolated from Chinese cabbage seeds (Brassica pekinensis).</title>
        <authorList>
            <person name="Jiang L."/>
            <person name="Lee J."/>
            <person name="Kim S.W."/>
        </authorList>
    </citation>
    <scope>NUCLEOTIDE SEQUENCE [LARGE SCALE GENOMIC DNA]</scope>
    <source>
        <strain evidence="8">KCTC 43072 / ATSA2</strain>
    </source>
</reference>
<dbReference type="PANTHER" id="PTHR39210:SF1">
    <property type="entry name" value="HEPARIN-SULFATE LYASE"/>
    <property type="match status" value="1"/>
</dbReference>
<evidence type="ECO:0000313" key="7">
    <source>
        <dbReference type="EMBL" id="QDH23555.1"/>
    </source>
</evidence>
<dbReference type="Gene3D" id="1.50.10.100">
    <property type="entry name" value="Chondroitin AC/alginate lyase"/>
    <property type="match status" value="1"/>
</dbReference>
<evidence type="ECO:0000256" key="3">
    <source>
        <dbReference type="ARBA" id="ARBA00022764"/>
    </source>
</evidence>
<sequence>MLVYDEDTLERTRRLIEAEPAMRRGWAVYAAGMAARDADWLATARERVDTLRQRWRTHGGSKRFTLGNEVRQLAKEAQNLAFYARMTGSAQVEALVRGLIALIGEEESWTYQSGGGRQSDLWTADIGTYLSSAYEAVRASCAPEERERIEAALYIKAYLPLYGDWLHPADKIHALDTMGHNWWIVCVSAAGLLLLTLQHRVPHAEEALHTIAEGVREWFAYPGSVLQNKPPNFGPDGDYAETMGYLDYALGNFFVFEAAYRRRTGDSSLGQLPVLDKLPDVYLETIYAAADGGIGTFHFGDEGDRSKHAYVWLRLADLQRRGELLGLFAALKGDPSEAAEFAFYPEGLETLAPLSAGAESVAVFAHSGTAFVRWRSGMQQIVLAVRSGESWNHNHLDAGTFILTIDGQAFVDDSGHCAYSKPLYNQYYRQSAAHNVVLFEGAGQPPALIEEGTKFPGSIPDWIDLPGYKYVLADCAGPYSGLYRRFYRHFLCLDGAMVLVDDLHAERGGLFEGLLHLPEGLKIESGTAEPILSSTDGQRELHVMHPYPVHKQYVREKGYRNGYARGSGPEDVFPEADYVKIRSASADGRIKFVGVFLLPLADGGRLEVNRLADGVDGTEDPEERVNAGNPGNSKDPENPALSSGQSPDMQGLVLKSPEGGRIEIYVNNRADGRVMHDNAHAAFGALSTDALLSTLSYDAAGRLQRVSLHNGSYLKLGGRCLFSSLSKAAAVIDYRGGLSAHTSLAGEAWCHFALEAPAADVGAAAHAADESEGEQAAATDASEGAGSAEARAAGLRREACSGLWKRQMASGRSGFRLAFNRPVQPGVSPGESGRTGSDSHAHSEEREGLR</sequence>
<evidence type="ECO:0000256" key="1">
    <source>
        <dbReference type="ARBA" id="ARBA00004418"/>
    </source>
</evidence>
<proteinExistence type="predicted"/>
<accession>A0A4Y6V5I6</accession>
<dbReference type="InterPro" id="IPR008929">
    <property type="entry name" value="Chondroitin_lyas"/>
</dbReference>
<keyword evidence="4" id="KW-0456">Lyase</keyword>
<dbReference type="KEGG" id="saca:FFV09_23425"/>
<gene>
    <name evidence="7" type="ORF">FFV09_23425</name>
</gene>
<dbReference type="OrthoDB" id="175534at2"/>
<dbReference type="AlphaFoldDB" id="A0A4Y6V5I6"/>
<keyword evidence="8" id="KW-1185">Reference proteome</keyword>
<feature type="region of interest" description="Disordered" evidence="5">
    <location>
        <begin position="764"/>
        <end position="790"/>
    </location>
</feature>
<dbReference type="EMBL" id="CP041217">
    <property type="protein sequence ID" value="QDH23555.1"/>
    <property type="molecule type" value="Genomic_DNA"/>
</dbReference>
<dbReference type="RefSeq" id="WP_141450160.1">
    <property type="nucleotide sequence ID" value="NZ_CP041217.1"/>
</dbReference>
<dbReference type="PANTHER" id="PTHR39210">
    <property type="entry name" value="HEPARIN-SULFATE LYASE"/>
    <property type="match status" value="1"/>
</dbReference>
<evidence type="ECO:0000256" key="2">
    <source>
        <dbReference type="ARBA" id="ARBA00022729"/>
    </source>
</evidence>
<evidence type="ECO:0000256" key="4">
    <source>
        <dbReference type="ARBA" id="ARBA00023239"/>
    </source>
</evidence>